<evidence type="ECO:0000256" key="1">
    <source>
        <dbReference type="ARBA" id="ARBA00007532"/>
    </source>
</evidence>
<feature type="active site" description="Proton acceptor" evidence="11">
    <location>
        <position position="449"/>
    </location>
</feature>
<gene>
    <name evidence="17" type="primary">lpdA</name>
    <name evidence="17" type="ORF">H9704_03855</name>
</gene>
<comment type="catalytic activity">
    <reaction evidence="10 14">
        <text>N(6)-[(R)-dihydrolipoyl]-L-lysyl-[protein] + NAD(+) = N(6)-[(R)-lipoyl]-L-lysyl-[protein] + NADH + H(+)</text>
        <dbReference type="Rhea" id="RHEA:15045"/>
        <dbReference type="Rhea" id="RHEA-COMP:10474"/>
        <dbReference type="Rhea" id="RHEA-COMP:10475"/>
        <dbReference type="ChEBI" id="CHEBI:15378"/>
        <dbReference type="ChEBI" id="CHEBI:57540"/>
        <dbReference type="ChEBI" id="CHEBI:57945"/>
        <dbReference type="ChEBI" id="CHEBI:83099"/>
        <dbReference type="ChEBI" id="CHEBI:83100"/>
        <dbReference type="EC" id="1.8.1.4"/>
    </reaction>
</comment>
<dbReference type="PRINTS" id="PR00411">
    <property type="entry name" value="PNDRDTASEI"/>
</dbReference>
<evidence type="ECO:0000256" key="4">
    <source>
        <dbReference type="ARBA" id="ARBA00022630"/>
    </source>
</evidence>
<comment type="cofactor">
    <cofactor evidence="12 14">
        <name>FAD</name>
        <dbReference type="ChEBI" id="CHEBI:57692"/>
    </cofactor>
    <text evidence="12 14">Binds 1 FAD per subunit.</text>
</comment>
<feature type="binding site" evidence="12">
    <location>
        <position position="272"/>
    </location>
    <ligand>
        <name>NAD(+)</name>
        <dbReference type="ChEBI" id="CHEBI:57540"/>
    </ligand>
</feature>
<dbReference type="Gene3D" id="3.30.390.30">
    <property type="match status" value="1"/>
</dbReference>
<dbReference type="Proteomes" id="UP000823910">
    <property type="component" value="Unassembled WGS sequence"/>
</dbReference>
<evidence type="ECO:0000256" key="11">
    <source>
        <dbReference type="PIRSR" id="PIRSR000350-2"/>
    </source>
</evidence>
<accession>A0A9D2N0C9</accession>
<evidence type="ECO:0000256" key="12">
    <source>
        <dbReference type="PIRSR" id="PIRSR000350-3"/>
    </source>
</evidence>
<dbReference type="EC" id="1.8.1.4" evidence="2 14"/>
<evidence type="ECO:0000256" key="8">
    <source>
        <dbReference type="ARBA" id="ARBA00023157"/>
    </source>
</evidence>
<protein>
    <recommendedName>
        <fullName evidence="3 14">Dihydrolipoyl dehydrogenase</fullName>
        <ecNumber evidence="2 14">1.8.1.4</ecNumber>
    </recommendedName>
</protein>
<keyword evidence="9 14" id="KW-0676">Redox-active center</keyword>
<reference evidence="17" key="2">
    <citation type="submission" date="2021-04" db="EMBL/GenBank/DDBJ databases">
        <authorList>
            <person name="Gilroy R."/>
        </authorList>
    </citation>
    <scope>NUCLEOTIDE SEQUENCE</scope>
    <source>
        <strain evidence="17">CHK180-15479</strain>
    </source>
</reference>
<keyword evidence="7 12" id="KW-0520">NAD</keyword>
<keyword evidence="12" id="KW-0547">Nucleotide-binding</keyword>
<dbReference type="PANTHER" id="PTHR22912:SF151">
    <property type="entry name" value="DIHYDROLIPOYL DEHYDROGENASE, MITOCHONDRIAL"/>
    <property type="match status" value="1"/>
</dbReference>
<keyword evidence="8" id="KW-1015">Disulfide bond</keyword>
<keyword evidence="5 12" id="KW-0274">FAD</keyword>
<evidence type="ECO:0000256" key="7">
    <source>
        <dbReference type="ARBA" id="ARBA00023027"/>
    </source>
</evidence>
<evidence type="ECO:0000259" key="15">
    <source>
        <dbReference type="Pfam" id="PF02852"/>
    </source>
</evidence>
<dbReference type="Gene3D" id="3.50.50.60">
    <property type="entry name" value="FAD/NAD(P)-binding domain"/>
    <property type="match status" value="2"/>
</dbReference>
<evidence type="ECO:0000256" key="14">
    <source>
        <dbReference type="RuleBase" id="RU003692"/>
    </source>
</evidence>
<comment type="similarity">
    <text evidence="1 14">Belongs to the class-I pyridine nucleotide-disulfide oxidoreductase family.</text>
</comment>
<dbReference type="PROSITE" id="PS00076">
    <property type="entry name" value="PYRIDINE_REDOX_1"/>
    <property type="match status" value="1"/>
</dbReference>
<feature type="binding site" evidence="12">
    <location>
        <position position="205"/>
    </location>
    <ligand>
        <name>NAD(+)</name>
        <dbReference type="ChEBI" id="CHEBI:57540"/>
    </ligand>
</feature>
<feature type="domain" description="FAD/NAD(P)-binding" evidence="16">
    <location>
        <begin position="9"/>
        <end position="332"/>
    </location>
</feature>
<evidence type="ECO:0000256" key="2">
    <source>
        <dbReference type="ARBA" id="ARBA00012608"/>
    </source>
</evidence>
<dbReference type="Pfam" id="PF02852">
    <property type="entry name" value="Pyr_redox_dim"/>
    <property type="match status" value="1"/>
</dbReference>
<dbReference type="InterPro" id="IPR001100">
    <property type="entry name" value="Pyr_nuc-diS_OxRdtase"/>
</dbReference>
<sequence>MEEKKNSWDLVVIGGGPGGYEAAIEAAKRGLRTALVEKESLGGTCLNRGCIPTKTLLHTAELFHELGQGEKLGLTADGYAVSMEALQNRKKEVVEQLKKGVASLMKMNKITVFAGNGSILDQGLVKAKGAGESQILHTVHILIATGSVPSCPPIPGADLPGVLTSDGLLEKKELFDHLLIIGGGVIGMEFASIYSSLGRRVTVIEAMDRILPGMDREIGQNLKMILKKRGVDIHTGARVEKIEKEGAGLACCFSEKESPGRIAADGILIATGRRPWTDGLFDEESSPQIKEIKTERGRILVDEHFETGLAGVYAIGDVIGGVQLAHAASAQGRIAAAHMAGEASDIRGDLIPSCVYTSPEIGCVGISADEAKERGIPVITKKYPMSANGKSVITLQERGFIKVVADSESRRILGAQMMCARATDMISQFTQAIANNLTIEDMEKVVYPHPTFSEGIGEAVRG</sequence>
<dbReference type="SUPFAM" id="SSF51905">
    <property type="entry name" value="FAD/NAD(P)-binding domain"/>
    <property type="match status" value="1"/>
</dbReference>
<dbReference type="Pfam" id="PF07992">
    <property type="entry name" value="Pyr_redox_2"/>
    <property type="match status" value="1"/>
</dbReference>
<dbReference type="InterPro" id="IPR016156">
    <property type="entry name" value="FAD/NAD-linked_Rdtase_dimer_sf"/>
</dbReference>
<dbReference type="GO" id="GO:0004148">
    <property type="term" value="F:dihydrolipoyl dehydrogenase (NADH) activity"/>
    <property type="evidence" value="ECO:0007669"/>
    <property type="project" value="UniProtKB-EC"/>
</dbReference>
<evidence type="ECO:0000313" key="17">
    <source>
        <dbReference type="EMBL" id="HJC05276.1"/>
    </source>
</evidence>
<evidence type="ECO:0000313" key="18">
    <source>
        <dbReference type="Proteomes" id="UP000823910"/>
    </source>
</evidence>
<dbReference type="NCBIfam" id="TIGR01350">
    <property type="entry name" value="lipoamide_DH"/>
    <property type="match status" value="1"/>
</dbReference>
<dbReference type="EMBL" id="DWWT01000016">
    <property type="protein sequence ID" value="HJC05276.1"/>
    <property type="molecule type" value="Genomic_DNA"/>
</dbReference>
<dbReference type="AlphaFoldDB" id="A0A9D2N0C9"/>
<name>A0A9D2N0C9_9FIRM</name>
<evidence type="ECO:0000256" key="10">
    <source>
        <dbReference type="ARBA" id="ARBA00049187"/>
    </source>
</evidence>
<comment type="miscellaneous">
    <text evidence="14">The active site is a redox-active disulfide bond.</text>
</comment>
<dbReference type="GO" id="GO:0050660">
    <property type="term" value="F:flavin adenine dinucleotide binding"/>
    <property type="evidence" value="ECO:0007669"/>
    <property type="project" value="InterPro"/>
</dbReference>
<feature type="binding site" evidence="12">
    <location>
        <position position="117"/>
    </location>
    <ligand>
        <name>FAD</name>
        <dbReference type="ChEBI" id="CHEBI:57692"/>
    </ligand>
</feature>
<evidence type="ECO:0000256" key="5">
    <source>
        <dbReference type="ARBA" id="ARBA00022827"/>
    </source>
</evidence>
<dbReference type="PIRSF" id="PIRSF000350">
    <property type="entry name" value="Mercury_reductase_MerA"/>
    <property type="match status" value="1"/>
</dbReference>
<dbReference type="GO" id="GO:0005737">
    <property type="term" value="C:cytoplasm"/>
    <property type="evidence" value="ECO:0007669"/>
    <property type="project" value="UniProtKB-ARBA"/>
</dbReference>
<dbReference type="SUPFAM" id="SSF55424">
    <property type="entry name" value="FAD/NAD-linked reductases, dimerisation (C-terminal) domain"/>
    <property type="match status" value="1"/>
</dbReference>
<dbReference type="FunFam" id="3.30.390.30:FF:000001">
    <property type="entry name" value="Dihydrolipoyl dehydrogenase"/>
    <property type="match status" value="1"/>
</dbReference>
<feature type="domain" description="Pyridine nucleotide-disulphide oxidoreductase dimerisation" evidence="15">
    <location>
        <begin position="351"/>
        <end position="459"/>
    </location>
</feature>
<dbReference type="PRINTS" id="PR00368">
    <property type="entry name" value="FADPNR"/>
</dbReference>
<evidence type="ECO:0000259" key="16">
    <source>
        <dbReference type="Pfam" id="PF07992"/>
    </source>
</evidence>
<dbReference type="InterPro" id="IPR006258">
    <property type="entry name" value="Lipoamide_DH"/>
</dbReference>
<evidence type="ECO:0000256" key="6">
    <source>
        <dbReference type="ARBA" id="ARBA00023002"/>
    </source>
</evidence>
<dbReference type="GO" id="GO:0006103">
    <property type="term" value="P:2-oxoglutarate metabolic process"/>
    <property type="evidence" value="ECO:0007669"/>
    <property type="project" value="TreeGrafter"/>
</dbReference>
<dbReference type="InterPro" id="IPR004099">
    <property type="entry name" value="Pyr_nucl-diS_OxRdtase_dimer"/>
</dbReference>
<organism evidence="17 18">
    <name type="scientific">Candidatus Enterocloster excrementipullorum</name>
    <dbReference type="NCBI Taxonomy" id="2838559"/>
    <lineage>
        <taxon>Bacteria</taxon>
        <taxon>Bacillati</taxon>
        <taxon>Bacillota</taxon>
        <taxon>Clostridia</taxon>
        <taxon>Lachnospirales</taxon>
        <taxon>Lachnospiraceae</taxon>
        <taxon>Enterocloster</taxon>
    </lineage>
</organism>
<feature type="disulfide bond" description="Redox-active" evidence="13">
    <location>
        <begin position="45"/>
        <end position="50"/>
    </location>
</feature>
<dbReference type="InterPro" id="IPR036188">
    <property type="entry name" value="FAD/NAD-bd_sf"/>
</dbReference>
<proteinExistence type="inferred from homology"/>
<keyword evidence="6 14" id="KW-0560">Oxidoreductase</keyword>
<dbReference type="InterPro" id="IPR050151">
    <property type="entry name" value="Class-I_Pyr_Nuc-Dis_Oxidored"/>
</dbReference>
<dbReference type="InterPro" id="IPR012999">
    <property type="entry name" value="Pyr_OxRdtase_I_AS"/>
</dbReference>
<feature type="binding site" evidence="12">
    <location>
        <begin position="145"/>
        <end position="147"/>
    </location>
    <ligand>
        <name>FAD</name>
        <dbReference type="ChEBI" id="CHEBI:57692"/>
    </ligand>
</feature>
<feature type="binding site" evidence="12">
    <location>
        <begin position="182"/>
        <end position="189"/>
    </location>
    <ligand>
        <name>NAD(+)</name>
        <dbReference type="ChEBI" id="CHEBI:57540"/>
    </ligand>
</feature>
<evidence type="ECO:0000256" key="3">
    <source>
        <dbReference type="ARBA" id="ARBA00016961"/>
    </source>
</evidence>
<keyword evidence="4 14" id="KW-0285">Flavoprotein</keyword>
<dbReference type="PANTHER" id="PTHR22912">
    <property type="entry name" value="DISULFIDE OXIDOREDUCTASE"/>
    <property type="match status" value="1"/>
</dbReference>
<evidence type="ECO:0000256" key="9">
    <source>
        <dbReference type="ARBA" id="ARBA00023284"/>
    </source>
</evidence>
<reference evidence="17" key="1">
    <citation type="journal article" date="2021" name="PeerJ">
        <title>Extensive microbial diversity within the chicken gut microbiome revealed by metagenomics and culture.</title>
        <authorList>
            <person name="Gilroy R."/>
            <person name="Ravi A."/>
            <person name="Getino M."/>
            <person name="Pursley I."/>
            <person name="Horton D.L."/>
            <person name="Alikhan N.F."/>
            <person name="Baker D."/>
            <person name="Gharbi K."/>
            <person name="Hall N."/>
            <person name="Watson M."/>
            <person name="Adriaenssens E.M."/>
            <person name="Foster-Nyarko E."/>
            <person name="Jarju S."/>
            <person name="Secka A."/>
            <person name="Antonio M."/>
            <person name="Oren A."/>
            <person name="Chaudhuri R.R."/>
            <person name="La Ragione R."/>
            <person name="Hildebrand F."/>
            <person name="Pallen M.J."/>
        </authorList>
    </citation>
    <scope>NUCLEOTIDE SEQUENCE</scope>
    <source>
        <strain evidence="17">CHK180-15479</strain>
    </source>
</reference>
<comment type="caution">
    <text evidence="17">The sequence shown here is derived from an EMBL/GenBank/DDBJ whole genome shotgun (WGS) entry which is preliminary data.</text>
</comment>
<feature type="binding site" evidence="12">
    <location>
        <position position="317"/>
    </location>
    <ligand>
        <name>FAD</name>
        <dbReference type="ChEBI" id="CHEBI:57692"/>
    </ligand>
</feature>
<dbReference type="InterPro" id="IPR023753">
    <property type="entry name" value="FAD/NAD-binding_dom"/>
</dbReference>
<feature type="binding site" evidence="12">
    <location>
        <position position="54"/>
    </location>
    <ligand>
        <name>FAD</name>
        <dbReference type="ChEBI" id="CHEBI:57692"/>
    </ligand>
</feature>
<evidence type="ECO:0000256" key="13">
    <source>
        <dbReference type="PIRSR" id="PIRSR000350-4"/>
    </source>
</evidence>